<accession>A0A382SMI8</accession>
<organism evidence="2">
    <name type="scientific">marine metagenome</name>
    <dbReference type="NCBI Taxonomy" id="408172"/>
    <lineage>
        <taxon>unclassified sequences</taxon>
        <taxon>metagenomes</taxon>
        <taxon>ecological metagenomes</taxon>
    </lineage>
</organism>
<keyword evidence="1" id="KW-0472">Membrane</keyword>
<sequence length="24" mass="2675">VSPSTFILILVKYIFVAIGMNSVY</sequence>
<keyword evidence="1" id="KW-1133">Transmembrane helix</keyword>
<dbReference type="EMBL" id="UINC01129943">
    <property type="protein sequence ID" value="SVD10685.1"/>
    <property type="molecule type" value="Genomic_DNA"/>
</dbReference>
<feature type="non-terminal residue" evidence="2">
    <location>
        <position position="24"/>
    </location>
</feature>
<dbReference type="AlphaFoldDB" id="A0A382SMI8"/>
<evidence type="ECO:0000313" key="2">
    <source>
        <dbReference type="EMBL" id="SVD10685.1"/>
    </source>
</evidence>
<evidence type="ECO:0000256" key="1">
    <source>
        <dbReference type="SAM" id="Phobius"/>
    </source>
</evidence>
<feature type="non-terminal residue" evidence="2">
    <location>
        <position position="1"/>
    </location>
</feature>
<reference evidence="2" key="1">
    <citation type="submission" date="2018-05" db="EMBL/GenBank/DDBJ databases">
        <authorList>
            <person name="Lanie J.A."/>
            <person name="Ng W.-L."/>
            <person name="Kazmierczak K.M."/>
            <person name="Andrzejewski T.M."/>
            <person name="Davidsen T.M."/>
            <person name="Wayne K.J."/>
            <person name="Tettelin H."/>
            <person name="Glass J.I."/>
            <person name="Rusch D."/>
            <person name="Podicherti R."/>
            <person name="Tsui H.-C.T."/>
            <person name="Winkler M.E."/>
        </authorList>
    </citation>
    <scope>NUCLEOTIDE SEQUENCE</scope>
</reference>
<gene>
    <name evidence="2" type="ORF">METZ01_LOCUS363539</name>
</gene>
<feature type="transmembrane region" description="Helical" evidence="1">
    <location>
        <begin position="6"/>
        <end position="23"/>
    </location>
</feature>
<name>A0A382SMI8_9ZZZZ</name>
<proteinExistence type="predicted"/>
<protein>
    <submittedName>
        <fullName evidence="2">Uncharacterized protein</fullName>
    </submittedName>
</protein>
<keyword evidence="1" id="KW-0812">Transmembrane</keyword>